<feature type="compositionally biased region" description="Low complexity" evidence="1">
    <location>
        <begin position="383"/>
        <end position="397"/>
    </location>
</feature>
<comment type="caution">
    <text evidence="2">The sequence shown here is derived from an EMBL/GenBank/DDBJ whole genome shotgun (WGS) entry which is preliminary data.</text>
</comment>
<dbReference type="AlphaFoldDB" id="A0A5A7QCX1"/>
<accession>A0A5A7QCX1</accession>
<feature type="compositionally biased region" description="Polar residues" evidence="1">
    <location>
        <begin position="189"/>
        <end position="199"/>
    </location>
</feature>
<feature type="region of interest" description="Disordered" evidence="1">
    <location>
        <begin position="215"/>
        <end position="234"/>
    </location>
</feature>
<dbReference type="OrthoDB" id="852297at2759"/>
<gene>
    <name evidence="2" type="ORF">STAS_19554</name>
</gene>
<sequence>METRIKIRSKSYWDSPNPSYDRSSDLFTVILWCGGKFQKSDFGVYEGGHKMVFDFVPANEMSEKKLKLFSTKFGVVGDRSYFIQVGLSLRRLEGDDDVRIWAKSHLSEREFNVFVEVFNTFEPSSLSVEGSWVDLDESDSDNESGSKSGSESGGDSGSESGSESESEDNVVGVEGVTQEDNIVGVGSGIRSQNDVSETNLDVEDNLVGVNRGKGVHLSDAENSEGNEDSGHSTDWYDEFFDSDYDMRDASSDDDDALFFEHVDTGANGEDESESSDSDNEDVVYGGAIFGTNSASQWTQTLFIPPLPPNFGRGAGRPSKARKRGPEEPKKKKSKNSVKMFKQGWKVTCKKCGVTGHNMRSCDRRKKQGGQVDSILQRKRARASNRQNNANTSQSSTSVKLQLRGPNCPEYQIPIVPSKAGPSPFEQLQQALGYKHSGGKRN</sequence>
<evidence type="ECO:0000313" key="3">
    <source>
        <dbReference type="Proteomes" id="UP000325081"/>
    </source>
</evidence>
<evidence type="ECO:0000313" key="2">
    <source>
        <dbReference type="EMBL" id="GER42736.1"/>
    </source>
</evidence>
<name>A0A5A7QCX1_STRAF</name>
<feature type="region of interest" description="Disordered" evidence="1">
    <location>
        <begin position="355"/>
        <end position="404"/>
    </location>
</feature>
<feature type="region of interest" description="Disordered" evidence="1">
    <location>
        <begin position="265"/>
        <end position="284"/>
    </location>
</feature>
<organism evidence="2 3">
    <name type="scientific">Striga asiatica</name>
    <name type="common">Asiatic witchweed</name>
    <name type="synonym">Buchnera asiatica</name>
    <dbReference type="NCBI Taxonomy" id="4170"/>
    <lineage>
        <taxon>Eukaryota</taxon>
        <taxon>Viridiplantae</taxon>
        <taxon>Streptophyta</taxon>
        <taxon>Embryophyta</taxon>
        <taxon>Tracheophyta</taxon>
        <taxon>Spermatophyta</taxon>
        <taxon>Magnoliopsida</taxon>
        <taxon>eudicotyledons</taxon>
        <taxon>Gunneridae</taxon>
        <taxon>Pentapetalae</taxon>
        <taxon>asterids</taxon>
        <taxon>lamiids</taxon>
        <taxon>Lamiales</taxon>
        <taxon>Orobanchaceae</taxon>
        <taxon>Buchnereae</taxon>
        <taxon>Striga</taxon>
    </lineage>
</organism>
<feature type="region of interest" description="Disordered" evidence="1">
    <location>
        <begin position="305"/>
        <end position="341"/>
    </location>
</feature>
<dbReference type="EMBL" id="BKCP01006438">
    <property type="protein sequence ID" value="GER42736.1"/>
    <property type="molecule type" value="Genomic_DNA"/>
</dbReference>
<evidence type="ECO:0000256" key="1">
    <source>
        <dbReference type="SAM" id="MobiDB-lite"/>
    </source>
</evidence>
<dbReference type="Proteomes" id="UP000325081">
    <property type="component" value="Unassembled WGS sequence"/>
</dbReference>
<feature type="compositionally biased region" description="Acidic residues" evidence="1">
    <location>
        <begin position="268"/>
        <end position="281"/>
    </location>
</feature>
<feature type="region of interest" description="Disordered" evidence="1">
    <location>
        <begin position="134"/>
        <end position="206"/>
    </location>
</feature>
<reference evidence="3" key="1">
    <citation type="journal article" date="2019" name="Curr. Biol.">
        <title>Genome Sequence of Striga asiatica Provides Insight into the Evolution of Plant Parasitism.</title>
        <authorList>
            <person name="Yoshida S."/>
            <person name="Kim S."/>
            <person name="Wafula E.K."/>
            <person name="Tanskanen J."/>
            <person name="Kim Y.M."/>
            <person name="Honaas L."/>
            <person name="Yang Z."/>
            <person name="Spallek T."/>
            <person name="Conn C.E."/>
            <person name="Ichihashi Y."/>
            <person name="Cheong K."/>
            <person name="Cui S."/>
            <person name="Der J.P."/>
            <person name="Gundlach H."/>
            <person name="Jiao Y."/>
            <person name="Hori C."/>
            <person name="Ishida J.K."/>
            <person name="Kasahara H."/>
            <person name="Kiba T."/>
            <person name="Kim M.S."/>
            <person name="Koo N."/>
            <person name="Laohavisit A."/>
            <person name="Lee Y.H."/>
            <person name="Lumba S."/>
            <person name="McCourt P."/>
            <person name="Mortimer J.C."/>
            <person name="Mutuku J.M."/>
            <person name="Nomura T."/>
            <person name="Sasaki-Sekimoto Y."/>
            <person name="Seto Y."/>
            <person name="Wang Y."/>
            <person name="Wakatake T."/>
            <person name="Sakakibara H."/>
            <person name="Demura T."/>
            <person name="Yamaguchi S."/>
            <person name="Yoneyama K."/>
            <person name="Manabe R.I."/>
            <person name="Nelson D.C."/>
            <person name="Schulman A.H."/>
            <person name="Timko M.P."/>
            <person name="dePamphilis C.W."/>
            <person name="Choi D."/>
            <person name="Shirasu K."/>
        </authorList>
    </citation>
    <scope>NUCLEOTIDE SEQUENCE [LARGE SCALE GENOMIC DNA]</scope>
    <source>
        <strain evidence="3">cv. UVA1</strain>
    </source>
</reference>
<keyword evidence="3" id="KW-1185">Reference proteome</keyword>
<protein>
    <submittedName>
        <fullName evidence="2">Zinc knuckle family protein</fullName>
    </submittedName>
</protein>
<proteinExistence type="predicted"/>